<evidence type="ECO:0000313" key="2">
    <source>
        <dbReference type="Proteomes" id="UP001058236"/>
    </source>
</evidence>
<protein>
    <submittedName>
        <fullName evidence="1">Uncharacterized protein</fullName>
    </submittedName>
</protein>
<organism evidence="1 2">
    <name type="scientific">Streptomyces cavourensis</name>
    <dbReference type="NCBI Taxonomy" id="67258"/>
    <lineage>
        <taxon>Bacteria</taxon>
        <taxon>Bacillati</taxon>
        <taxon>Actinomycetota</taxon>
        <taxon>Actinomycetes</taxon>
        <taxon>Kitasatosporales</taxon>
        <taxon>Streptomycetaceae</taxon>
        <taxon>Streptomyces</taxon>
    </lineage>
</organism>
<name>A0ABY5FAS3_9ACTN</name>
<dbReference type="EMBL" id="CP101397">
    <property type="protein sequence ID" value="UTR80775.1"/>
    <property type="molecule type" value="Genomic_DNA"/>
</dbReference>
<reference evidence="1" key="1">
    <citation type="submission" date="2022-07" db="EMBL/GenBank/DDBJ databases">
        <title>Genomic of Streptomyces cavourensis F2.</title>
        <authorList>
            <person name="Hu S."/>
            <person name="Liang W."/>
        </authorList>
    </citation>
    <scope>NUCLEOTIDE SEQUENCE</scope>
    <source>
        <strain evidence="1">F2</strain>
    </source>
</reference>
<keyword evidence="2" id="KW-1185">Reference proteome</keyword>
<dbReference type="RefSeq" id="WP_099128640.1">
    <property type="nucleotide sequence ID" value="NZ_CP101397.1"/>
</dbReference>
<gene>
    <name evidence="1" type="ORF">NLU04_20985</name>
</gene>
<proteinExistence type="predicted"/>
<dbReference type="Proteomes" id="UP001058236">
    <property type="component" value="Chromosome"/>
</dbReference>
<evidence type="ECO:0000313" key="1">
    <source>
        <dbReference type="EMBL" id="UTR80775.1"/>
    </source>
</evidence>
<sequence>MSPHIPSTSGVDPVDTETGQEPLVSAAVRIARELPAARPVVGVLRGWGRADREQARALRWHLAQQEIRSTELSAVPEAGERHHVSPAGQRPIVHFLLHVGGSQRVQALRAAALWNLPLLAERPPGASPSGLTGFHARRLAVIGVHLPGETLDIAVRQATITCLQPHAGNASLLLDNEKISAPADRPLCIDLTAEGVLQVRGETFATRHVRRLRYERPWSAYRLDIDGIPAHDVRAPLRFEPMPGRLHLFHP</sequence>
<accession>A0ABY5FAS3</accession>